<reference evidence="6 7" key="1">
    <citation type="submission" date="2012-10" db="EMBL/GenBank/DDBJ databases">
        <title>Genome sequence of Variovorax paradoxus B4.</title>
        <authorList>
            <person name="Schuldes J."/>
            <person name="Brandt U."/>
            <person name="Hiessl S."/>
            <person name="Wuebbeler J.H."/>
            <person name="Thuermer A."/>
            <person name="Steinbuechel A."/>
            <person name="Daniel R."/>
        </authorList>
    </citation>
    <scope>NUCLEOTIDE SEQUENCE [LARGE SCALE GENOMIC DNA]</scope>
    <source>
        <strain evidence="6 7">B4</strain>
    </source>
</reference>
<dbReference type="EMBL" id="CP003911">
    <property type="protein sequence ID" value="AGU47432.1"/>
    <property type="molecule type" value="Genomic_DNA"/>
</dbReference>
<dbReference type="Pfam" id="PF25023">
    <property type="entry name" value="TEN_YD-shell"/>
    <property type="match status" value="2"/>
</dbReference>
<evidence type="ECO:0000259" key="4">
    <source>
        <dbReference type="Pfam" id="PF20148"/>
    </source>
</evidence>
<evidence type="ECO:0000259" key="3">
    <source>
        <dbReference type="Pfam" id="PF03527"/>
    </source>
</evidence>
<feature type="region of interest" description="Disordered" evidence="2">
    <location>
        <begin position="1017"/>
        <end position="1053"/>
    </location>
</feature>
<dbReference type="HOGENOM" id="CLU_001218_1_6_4"/>
<evidence type="ECO:0000256" key="2">
    <source>
        <dbReference type="SAM" id="MobiDB-lite"/>
    </source>
</evidence>
<evidence type="ECO:0000259" key="5">
    <source>
        <dbReference type="Pfam" id="PF25023"/>
    </source>
</evidence>
<dbReference type="OrthoDB" id="8553452at2"/>
<feature type="compositionally biased region" description="Basic and acidic residues" evidence="2">
    <location>
        <begin position="1020"/>
        <end position="1030"/>
    </location>
</feature>
<dbReference type="Pfam" id="PF05593">
    <property type="entry name" value="RHS_repeat"/>
    <property type="match status" value="2"/>
</dbReference>
<dbReference type="NCBIfam" id="TIGR03696">
    <property type="entry name" value="Rhs_assc_core"/>
    <property type="match status" value="1"/>
</dbReference>
<dbReference type="InterPro" id="IPR001826">
    <property type="entry name" value="RHS"/>
</dbReference>
<dbReference type="RefSeq" id="WP_021004998.1">
    <property type="nucleotide sequence ID" value="NC_022247.1"/>
</dbReference>
<feature type="domain" description="DUF6531" evidence="4">
    <location>
        <begin position="254"/>
        <end position="315"/>
    </location>
</feature>
<dbReference type="InterPro" id="IPR045351">
    <property type="entry name" value="DUF6531"/>
</dbReference>
<dbReference type="Gene3D" id="2.180.10.10">
    <property type="entry name" value="RHS repeat-associated core"/>
    <property type="match status" value="3"/>
</dbReference>
<evidence type="ECO:0000256" key="1">
    <source>
        <dbReference type="ARBA" id="ARBA00022737"/>
    </source>
</evidence>
<dbReference type="PANTHER" id="PTHR32305:SF15">
    <property type="entry name" value="PROTEIN RHSA-RELATED"/>
    <property type="match status" value="1"/>
</dbReference>
<evidence type="ECO:0008006" key="8">
    <source>
        <dbReference type="Google" id="ProtNLM"/>
    </source>
</evidence>
<sequence>MFFAAKHFDPQLGIDAHTYLAPPGVWPTVHIGIVMDPFDYLPTIQVSPENPIVKGMTAVDGAMQAGLDTIGESTAAPEVPAPPGAPAGGGEMPASIPFPLGATVEVAGVRRANAGTGGVDFHILVGAPMPVIKGPGGPQFEDELFMGSRIVLADGEPFSRISVPVLACNVVGLVPPLRKKKAVKPQRLSLMLPTTFNVAIPPQVFVGGPPTISWGAMIQRGLFKALGRAYTRVARRVFKNMPPGFLKCQVLRAEPVDIRDGSVSVTHEDFSIPGRLPLSWTRVYASRDHSLDGHCGRGWQTPADVRLMVEADGLLSLQGPEEFALFPALPQAEGQQVLDVVDGARLMRQGGELVVRFKDGLRYHFEEALSPEGALQATPLPITRIEDACGNHWRFVRQGGDLVRIAESGMDGLPGRSIEVQSRSGYIESMALRDPATGQEHPLVRYRHADGDLLAAIDALGAAREFAYLQHRMARHTDRTGLSFHYAYDEQWRVVHAWGDGGLHDYRFAYNAALRQTEVTNSLGHLTVVKFDEAGLPLAEIDPLDGVTTFEYDDVGRTVAVTEPEGLRTGFSYDARGNLLNLRQADGSTIGCEYDDDDRLLAVVDPLGHRWQSAWDACGLPLSQSDPLGAVTRFEHDRHGQLVRHVNARGAITQLRYSRHGQLDSLTDSLGHTSHYEHDALGRLLSQTDALGQKRRYRCDAKGRLLRIEHPDGLQIQYGYDAEDQLVLHVDEAGAETRVEYVGLGEVSRRILPDGHVLHYHYDTEEQLVGLTNQRGERYALRRDALGRVVEEVDFWGQSRHYEYNAAGHLGSTVDPLGQRITFATDKMGRITRKTLGDPLHAGSQLEENFSYDRSGQLVEMRNSAAHVRRRFDTAGRLLEESQNGFRITYRYDEAGNCTLRETSAGNRVTMDHDARDQVVTVGINDEVPILIERDVLGRIARERLSEHVVRQARYDAHDQLTAQTVLRDAAPLFSTQYDYDRTGNLTRRRDSDAGSDEYGYDVLGRLLQHIDPAGKARHFPHDAASDRLRTSVRRTPARSSSGGAEGSKEQWTREGTCDGVHYVFDRAGDLVRQGHPEQASPDDLEMVWDANHRLIESRRGNSVTHYGYDSMGRRVFKRSASHTIWFFWDGDALLGEVRQPHGQQTALQENGEVAALHRRRTRHRHGPQVPCERLREYLFYPGTHVPLALIDGLVDAASDPSRQPAKCVAHYHVEPNGTPSRLTDASGEVIWSARPTGWGESIEDRVGRISNPIRLQGQYLDEESGLHYNRNRYYDPHIGAFISQDPIGLAGGENFYQFAPNALGWIDPLGLRCLSKRQRARLNKIRGLSKKRHASGKSYNAQITARLTQAEARELAEEFVGPGFKETTIKGVWLLRSADGCRKVRGPSRKPTDQGKNIHPDSKQPYSMTGWQVNFEDRDPVKGPIAPGATRPYQANVHVDVEP</sequence>
<dbReference type="Pfam" id="PF20148">
    <property type="entry name" value="DUF6531"/>
    <property type="match status" value="1"/>
</dbReference>
<dbReference type="InterPro" id="IPR006530">
    <property type="entry name" value="YD"/>
</dbReference>
<dbReference type="NCBIfam" id="TIGR01643">
    <property type="entry name" value="YD_repeat_2x"/>
    <property type="match status" value="6"/>
</dbReference>
<feature type="domain" description="Teneurin-like YD-shell" evidence="5">
    <location>
        <begin position="821"/>
        <end position="1018"/>
    </location>
</feature>
<dbReference type="Pfam" id="PF03527">
    <property type="entry name" value="RHS"/>
    <property type="match status" value="1"/>
</dbReference>
<dbReference type="InterPro" id="IPR022385">
    <property type="entry name" value="Rhs_assc_core"/>
</dbReference>
<feature type="domain" description="Teneurin-like YD-shell" evidence="5">
    <location>
        <begin position="632"/>
        <end position="791"/>
    </location>
</feature>
<feature type="compositionally biased region" description="Basic and acidic residues" evidence="2">
    <location>
        <begin position="1391"/>
        <end position="1403"/>
    </location>
</feature>
<proteinExistence type="predicted"/>
<accession>T1X3D8</accession>
<evidence type="ECO:0000313" key="6">
    <source>
        <dbReference type="EMBL" id="AGU47432.1"/>
    </source>
</evidence>
<organism evidence="6 7">
    <name type="scientific">Variovorax paradoxus B4</name>
    <dbReference type="NCBI Taxonomy" id="1246301"/>
    <lineage>
        <taxon>Bacteria</taxon>
        <taxon>Pseudomonadati</taxon>
        <taxon>Pseudomonadota</taxon>
        <taxon>Betaproteobacteria</taxon>
        <taxon>Burkholderiales</taxon>
        <taxon>Comamonadaceae</taxon>
        <taxon>Variovorax</taxon>
    </lineage>
</organism>
<feature type="domain" description="RHS protein conserved region" evidence="3">
    <location>
        <begin position="1209"/>
        <end position="1244"/>
    </location>
</feature>
<evidence type="ECO:0000313" key="7">
    <source>
        <dbReference type="Proteomes" id="UP000016223"/>
    </source>
</evidence>
<keyword evidence="1" id="KW-0677">Repeat</keyword>
<dbReference type="InterPro" id="IPR056823">
    <property type="entry name" value="TEN-like_YD-shell"/>
</dbReference>
<dbReference type="PANTHER" id="PTHR32305">
    <property type="match status" value="1"/>
</dbReference>
<name>T1X3D8_VARPD</name>
<gene>
    <name evidence="6" type="primary">rhs</name>
    <name evidence="6" type="ORF">VAPA_1c03020</name>
</gene>
<dbReference type="InterPro" id="IPR050708">
    <property type="entry name" value="T6SS_VgrG/RHS"/>
</dbReference>
<dbReference type="KEGG" id="vpd:VAPA_1c03020"/>
<dbReference type="PRINTS" id="PR00394">
    <property type="entry name" value="RHSPROTEIN"/>
</dbReference>
<dbReference type="InterPro" id="IPR031325">
    <property type="entry name" value="RHS_repeat"/>
</dbReference>
<dbReference type="PATRIC" id="fig|1246301.3.peg.307"/>
<dbReference type="Proteomes" id="UP000016223">
    <property type="component" value="Chromosome 1"/>
</dbReference>
<feature type="region of interest" description="Disordered" evidence="2">
    <location>
        <begin position="1384"/>
        <end position="1444"/>
    </location>
</feature>
<protein>
    <recommendedName>
        <fullName evidence="8">Type IV secretion protein Rhs</fullName>
    </recommendedName>
</protein>